<gene>
    <name evidence="2" type="ORF">DIS07_00600</name>
</gene>
<dbReference type="SUPFAM" id="SSF55729">
    <property type="entry name" value="Acyl-CoA N-acyltransferases (Nat)"/>
    <property type="match status" value="1"/>
</dbReference>
<comment type="caution">
    <text evidence="2">The sequence shown here is derived from an EMBL/GenBank/DDBJ whole genome shotgun (WGS) entry which is preliminary data.</text>
</comment>
<reference evidence="2 3" key="1">
    <citation type="submission" date="2018-05" db="EMBL/GenBank/DDBJ databases">
        <title>Polaribacter aquimarinus sp. nov., isolated from sediment in a sediment of sea.</title>
        <authorList>
            <person name="Lu D."/>
        </authorList>
    </citation>
    <scope>NUCLEOTIDE SEQUENCE [LARGE SCALE GENOMIC DNA]</scope>
    <source>
        <strain evidence="2 3">ZY113</strain>
    </source>
</reference>
<dbReference type="Pfam" id="PF13302">
    <property type="entry name" value="Acetyltransf_3"/>
    <property type="match status" value="1"/>
</dbReference>
<dbReference type="OrthoDB" id="883856at2"/>
<accession>A0A2U2JDH1</accession>
<dbReference type="EMBL" id="QFFG01000001">
    <property type="protein sequence ID" value="PWG06364.1"/>
    <property type="molecule type" value="Genomic_DNA"/>
</dbReference>
<keyword evidence="3" id="KW-1185">Reference proteome</keyword>
<evidence type="ECO:0000313" key="2">
    <source>
        <dbReference type="EMBL" id="PWG06364.1"/>
    </source>
</evidence>
<evidence type="ECO:0000259" key="1">
    <source>
        <dbReference type="Pfam" id="PF13302"/>
    </source>
</evidence>
<evidence type="ECO:0000313" key="3">
    <source>
        <dbReference type="Proteomes" id="UP000245670"/>
    </source>
</evidence>
<keyword evidence="2" id="KW-0808">Transferase</keyword>
<dbReference type="InterPro" id="IPR000182">
    <property type="entry name" value="GNAT_dom"/>
</dbReference>
<organism evidence="2 3">
    <name type="scientific">Polaribacter aquimarinus</name>
    <dbReference type="NCBI Taxonomy" id="2100726"/>
    <lineage>
        <taxon>Bacteria</taxon>
        <taxon>Pseudomonadati</taxon>
        <taxon>Bacteroidota</taxon>
        <taxon>Flavobacteriia</taxon>
        <taxon>Flavobacteriales</taxon>
        <taxon>Flavobacteriaceae</taxon>
    </lineage>
</organism>
<sequence length="179" mass="20981">MIANLGTHELHLLQEKDFWKICNFMVANQDRFKTYFPSTLAQNLTPDLSTRFVKEKTRNILEKEEFVFVLKNTEDRTIDGIFYIKEIDWKKMQGELAYAIGYQIEGKGFTTKVVKALTKYSFEVLKLKTLQIITNKTNISSVKVAENCNFNWIKTLHKSFTPPGSESLDMELYEIYNER</sequence>
<name>A0A2U2JDH1_9FLAO</name>
<protein>
    <submittedName>
        <fullName evidence="2">N-acetyltransferase</fullName>
    </submittedName>
</protein>
<feature type="domain" description="N-acetyltransferase" evidence="1">
    <location>
        <begin position="10"/>
        <end position="150"/>
    </location>
</feature>
<dbReference type="GO" id="GO:0016747">
    <property type="term" value="F:acyltransferase activity, transferring groups other than amino-acyl groups"/>
    <property type="evidence" value="ECO:0007669"/>
    <property type="project" value="InterPro"/>
</dbReference>
<dbReference type="Gene3D" id="3.40.630.30">
    <property type="match status" value="1"/>
</dbReference>
<dbReference type="PANTHER" id="PTHR43792">
    <property type="entry name" value="GNAT FAMILY, PUTATIVE (AFU_ORTHOLOGUE AFUA_3G00765)-RELATED-RELATED"/>
    <property type="match status" value="1"/>
</dbReference>
<dbReference type="InterPro" id="IPR016181">
    <property type="entry name" value="Acyl_CoA_acyltransferase"/>
</dbReference>
<proteinExistence type="predicted"/>
<dbReference type="RefSeq" id="WP_109403280.1">
    <property type="nucleotide sequence ID" value="NZ_QFFG01000001.1"/>
</dbReference>
<dbReference type="Proteomes" id="UP000245670">
    <property type="component" value="Unassembled WGS sequence"/>
</dbReference>
<dbReference type="AlphaFoldDB" id="A0A2U2JDH1"/>
<dbReference type="InterPro" id="IPR051531">
    <property type="entry name" value="N-acetyltransferase"/>
</dbReference>